<protein>
    <recommendedName>
        <fullName evidence="3">Fungal-type protein kinase domain-containing protein</fullName>
    </recommendedName>
</protein>
<reference evidence="1" key="1">
    <citation type="submission" date="2021-01" db="EMBL/GenBank/DDBJ databases">
        <authorList>
            <person name="Kaushik A."/>
        </authorList>
    </citation>
    <scope>NUCLEOTIDE SEQUENCE</scope>
    <source>
        <strain evidence="1">AG2-2IIIB</strain>
    </source>
</reference>
<dbReference type="Proteomes" id="UP000663843">
    <property type="component" value="Unassembled WGS sequence"/>
</dbReference>
<dbReference type="EMBL" id="CAJMWT010008925">
    <property type="protein sequence ID" value="CAE6536069.1"/>
    <property type="molecule type" value="Genomic_DNA"/>
</dbReference>
<evidence type="ECO:0008006" key="3">
    <source>
        <dbReference type="Google" id="ProtNLM"/>
    </source>
</evidence>
<evidence type="ECO:0000313" key="2">
    <source>
        <dbReference type="Proteomes" id="UP000663843"/>
    </source>
</evidence>
<organism evidence="1 2">
    <name type="scientific">Rhizoctonia solani</name>
    <dbReference type="NCBI Taxonomy" id="456999"/>
    <lineage>
        <taxon>Eukaryota</taxon>
        <taxon>Fungi</taxon>
        <taxon>Dikarya</taxon>
        <taxon>Basidiomycota</taxon>
        <taxon>Agaricomycotina</taxon>
        <taxon>Agaricomycetes</taxon>
        <taxon>Cantharellales</taxon>
        <taxon>Ceratobasidiaceae</taxon>
        <taxon>Rhizoctonia</taxon>
    </lineage>
</organism>
<name>A0A8H3HUB8_9AGAM</name>
<evidence type="ECO:0000313" key="1">
    <source>
        <dbReference type="EMBL" id="CAE6536069.1"/>
    </source>
</evidence>
<dbReference type="AlphaFoldDB" id="A0A8H3HUB8"/>
<proteinExistence type="predicted"/>
<accession>A0A8H3HUB8</accession>
<gene>
    <name evidence="1" type="ORF">RDB_LOCUS186802</name>
</gene>
<sequence>MVAPVGDEYHKRCEGTGSRVEVKYVNQVLQEDGEQPDPAPTCLLIDLDNGTDLKMARITDELTDRTVSRNRSTIDANSQGTPKYLARSVSCGKLLDPDDYSSENVSLPSPPETRDYVHRMHTTEYRHQIPPTPNSTAQPEAKFAHQLFHEAESTFWVIVWTLVRSTSGNREEEPHTAQYSQFYHMMCRHYPHPNVEDARASVLRKSLRFWTLLLHPGLERMAPMLRGMIFYVWPEWGRSQALDPEHVHESLMRLLLVEIIKLDSNDIILHIGARSIPHVPFYMLA</sequence>
<comment type="caution">
    <text evidence="1">The sequence shown here is derived from an EMBL/GenBank/DDBJ whole genome shotgun (WGS) entry which is preliminary data.</text>
</comment>